<dbReference type="KEGG" id="halt:IM660_05345"/>
<protein>
    <submittedName>
        <fullName evidence="4">Substrate-binding domain-containing protein</fullName>
    </submittedName>
</protein>
<dbReference type="Pfam" id="PF12849">
    <property type="entry name" value="PBP_like_2"/>
    <property type="match status" value="1"/>
</dbReference>
<dbReference type="InterPro" id="IPR050811">
    <property type="entry name" value="Phosphate_ABC_transporter"/>
</dbReference>
<proteinExistence type="predicted"/>
<dbReference type="PROSITE" id="PS51257">
    <property type="entry name" value="PROKAR_LIPOPROTEIN"/>
    <property type="match status" value="1"/>
</dbReference>
<keyword evidence="5" id="KW-1185">Reference proteome</keyword>
<evidence type="ECO:0000313" key="4">
    <source>
        <dbReference type="EMBL" id="QOR71703.1"/>
    </source>
</evidence>
<evidence type="ECO:0000313" key="5">
    <source>
        <dbReference type="Proteomes" id="UP000593758"/>
    </source>
</evidence>
<dbReference type="EMBL" id="CP063169">
    <property type="protein sequence ID" value="QOR71703.1"/>
    <property type="molecule type" value="Genomic_DNA"/>
</dbReference>
<dbReference type="PANTHER" id="PTHR30570:SF1">
    <property type="entry name" value="PHOSPHATE-BINDING PROTEIN PSTS"/>
    <property type="match status" value="1"/>
</dbReference>
<feature type="domain" description="PBP" evidence="3">
    <location>
        <begin position="27"/>
        <end position="266"/>
    </location>
</feature>
<evidence type="ECO:0000259" key="3">
    <source>
        <dbReference type="Pfam" id="PF12849"/>
    </source>
</evidence>
<keyword evidence="1 2" id="KW-0732">Signal</keyword>
<dbReference type="Gene3D" id="3.40.190.10">
    <property type="entry name" value="Periplasmic binding protein-like II"/>
    <property type="match status" value="2"/>
</dbReference>
<name>A0A7M1SYI7_9MICO</name>
<sequence>MTPTNRRAAAATLAGVAALALAACTGQASATDQIEISGSSTVAPITEHVARMAGQDVSVTAEGTEDGFARFCAGETAINNASEAIPQEFLDACEAAGVEFIELPIAWDALAVVVHAQNEFADDVTIEELGAIWAPDSSVQTWQDVRPEWPDSELTRYGRPDGSGTFATFTHQVNGEAGQIVEGVQSSDDITELTGWVADDPGAIAFMGIGNYLGSAETRDELTTVSIDGVAPSRERVQDGSYEPLSRPLFIYVSTTALESEDVTGFVEAYLEQAQASAALTFFYALDDELTAAAAQRFEARVTGSVFDGDPFGEVDLLEALTS</sequence>
<dbReference type="PANTHER" id="PTHR30570">
    <property type="entry name" value="PERIPLASMIC PHOSPHATE BINDING COMPONENT OF PHOSPHATE ABC TRANSPORTER"/>
    <property type="match status" value="1"/>
</dbReference>
<accession>A0A7M1SYI7</accession>
<feature type="chain" id="PRO_5032796123" evidence="2">
    <location>
        <begin position="31"/>
        <end position="323"/>
    </location>
</feature>
<evidence type="ECO:0000256" key="1">
    <source>
        <dbReference type="ARBA" id="ARBA00022729"/>
    </source>
</evidence>
<dbReference type="SUPFAM" id="SSF53850">
    <property type="entry name" value="Periplasmic binding protein-like II"/>
    <property type="match status" value="1"/>
</dbReference>
<evidence type="ECO:0000256" key="2">
    <source>
        <dbReference type="SAM" id="SignalP"/>
    </source>
</evidence>
<gene>
    <name evidence="4" type="ORF">IM660_05345</name>
</gene>
<organism evidence="4 5">
    <name type="scientific">Ruania alkalisoli</name>
    <dbReference type="NCBI Taxonomy" id="2779775"/>
    <lineage>
        <taxon>Bacteria</taxon>
        <taxon>Bacillati</taxon>
        <taxon>Actinomycetota</taxon>
        <taxon>Actinomycetes</taxon>
        <taxon>Micrococcales</taxon>
        <taxon>Ruaniaceae</taxon>
        <taxon>Ruania</taxon>
    </lineage>
</organism>
<feature type="signal peptide" evidence="2">
    <location>
        <begin position="1"/>
        <end position="30"/>
    </location>
</feature>
<dbReference type="AlphaFoldDB" id="A0A7M1SYI7"/>
<reference evidence="4 5" key="1">
    <citation type="submission" date="2020-10" db="EMBL/GenBank/DDBJ databases">
        <title>Haloactinobacterium sp. RN3S43, a bacterium isolated from saline soil.</title>
        <authorList>
            <person name="Sun J.-Q."/>
        </authorList>
    </citation>
    <scope>NUCLEOTIDE SEQUENCE [LARGE SCALE GENOMIC DNA]</scope>
    <source>
        <strain evidence="4 5">RN3S43</strain>
    </source>
</reference>
<dbReference type="InterPro" id="IPR024370">
    <property type="entry name" value="PBP_domain"/>
</dbReference>
<dbReference type="Proteomes" id="UP000593758">
    <property type="component" value="Chromosome"/>
</dbReference>
<dbReference type="RefSeq" id="WP_193498358.1">
    <property type="nucleotide sequence ID" value="NZ_CP063169.1"/>
</dbReference>